<name>A0A4Y8PAA9_9BACT</name>
<dbReference type="AlphaFoldDB" id="A0A4Y8PAA9"/>
<evidence type="ECO:0000256" key="1">
    <source>
        <dbReference type="SAM" id="Coils"/>
    </source>
</evidence>
<keyword evidence="1" id="KW-0175">Coiled coil</keyword>
<evidence type="ECO:0000313" key="2">
    <source>
        <dbReference type="EMBL" id="TFE67767.1"/>
    </source>
</evidence>
<accession>A0A4Y8PAA9</accession>
<gene>
    <name evidence="2" type="ORF">A7Q10_09090</name>
</gene>
<evidence type="ECO:0008006" key="4">
    <source>
        <dbReference type="Google" id="ProtNLM"/>
    </source>
</evidence>
<dbReference type="RefSeq" id="WP_134440381.1">
    <property type="nucleotide sequence ID" value="NZ_LXQC01000148.1"/>
</dbReference>
<dbReference type="Gene3D" id="1.20.1270.70">
    <property type="entry name" value="Designed single chain three-helix bundle"/>
    <property type="match status" value="1"/>
</dbReference>
<feature type="coiled-coil region" evidence="1">
    <location>
        <begin position="77"/>
        <end position="206"/>
    </location>
</feature>
<comment type="caution">
    <text evidence="2">The sequence shown here is derived from an EMBL/GenBank/DDBJ whole genome shotgun (WGS) entry which is preliminary data.</text>
</comment>
<dbReference type="Proteomes" id="UP000297713">
    <property type="component" value="Unassembled WGS sequence"/>
</dbReference>
<organism evidence="2 3">
    <name type="scientific">Methylacidiphilum caldifontis</name>
    <dbReference type="NCBI Taxonomy" id="2795386"/>
    <lineage>
        <taxon>Bacteria</taxon>
        <taxon>Pseudomonadati</taxon>
        <taxon>Verrucomicrobiota</taxon>
        <taxon>Methylacidiphilae</taxon>
        <taxon>Methylacidiphilales</taxon>
        <taxon>Methylacidiphilaceae</taxon>
        <taxon>Methylacidiphilum (ex Ratnadevi et al. 2023)</taxon>
    </lineage>
</organism>
<evidence type="ECO:0000313" key="3">
    <source>
        <dbReference type="Proteomes" id="UP000297713"/>
    </source>
</evidence>
<dbReference type="EMBL" id="LXQC01000148">
    <property type="protein sequence ID" value="TFE67767.1"/>
    <property type="molecule type" value="Genomic_DNA"/>
</dbReference>
<protein>
    <recommendedName>
        <fullName evidence="4">Chromosome partition protein Smc</fullName>
    </recommendedName>
</protein>
<reference evidence="2 3" key="1">
    <citation type="submission" date="2016-05" db="EMBL/GenBank/DDBJ databases">
        <title>Diversity and Homogeneity among Thermoacidophilic Verrucomicrobia Methanotrophs Linked with Geographical Origin.</title>
        <authorList>
            <person name="Erikstad H.-A."/>
            <person name="Smestad N.B."/>
            <person name="Ceballos R.M."/>
            <person name="Birkeland N.-K."/>
        </authorList>
    </citation>
    <scope>NUCLEOTIDE SEQUENCE [LARGE SCALE GENOMIC DNA]</scope>
    <source>
        <strain evidence="2 3">Phi</strain>
    </source>
</reference>
<dbReference type="SUPFAM" id="SSF57997">
    <property type="entry name" value="Tropomyosin"/>
    <property type="match status" value="1"/>
</dbReference>
<proteinExistence type="predicted"/>
<sequence length="341" mass="39542">MPVEVEELVKILKLLREHPEWKEEIRKEILTEEFLHLPAVFEKENKATKESLQQLTSTVDSLVKVQEKTEKALHNFMESTDKRFQSIETELKNLAKAQERTETNLNILSLRLNALTQIVDTLAQRLDSLAQRVDTLTQRVDSLTQIVDTLAQRLDSLTQRVDSLTQRVDSLAEAQKKTEKTLHDFMVAADQRFSRIENDLAELKKNGLETQLKMFPGSYLGIFLKKAKLIDPSDIPNIRNEDHDELSRADAIVEGISKYNSGKKIVVVIEISWRAHADDIEKAFKRAEIMLKYFQPSLPMVYSEQIPEEVVLRKAKDSKVVILTKNKNLYWEEPIEYWENR</sequence>
<dbReference type="OrthoDB" id="564864at2"/>
<keyword evidence="3" id="KW-1185">Reference proteome</keyword>